<dbReference type="VEuPathDB" id="TrichDB:TVAG_153800"/>
<keyword evidence="2" id="KW-1185">Reference proteome</keyword>
<dbReference type="Proteomes" id="UP000001542">
    <property type="component" value="Unassembled WGS sequence"/>
</dbReference>
<dbReference type="VEuPathDB" id="TrichDB:TVAGG3_0352360"/>
<gene>
    <name evidence="1" type="ORF">TVAG_153800</name>
</gene>
<protein>
    <submittedName>
        <fullName evidence="1">Uncharacterized protein</fullName>
    </submittedName>
</protein>
<dbReference type="RefSeq" id="XP_001317569.1">
    <property type="nucleotide sequence ID" value="XM_001317534.1"/>
</dbReference>
<reference evidence="1" key="2">
    <citation type="journal article" date="2007" name="Science">
        <title>Draft genome sequence of the sexually transmitted pathogen Trichomonas vaginalis.</title>
        <authorList>
            <person name="Carlton J.M."/>
            <person name="Hirt R.P."/>
            <person name="Silva J.C."/>
            <person name="Delcher A.L."/>
            <person name="Schatz M."/>
            <person name="Zhao Q."/>
            <person name="Wortman J.R."/>
            <person name="Bidwell S.L."/>
            <person name="Alsmark U.C.M."/>
            <person name="Besteiro S."/>
            <person name="Sicheritz-Ponten T."/>
            <person name="Noel C.J."/>
            <person name="Dacks J.B."/>
            <person name="Foster P.G."/>
            <person name="Simillion C."/>
            <person name="Van de Peer Y."/>
            <person name="Miranda-Saavedra D."/>
            <person name="Barton G.J."/>
            <person name="Westrop G.D."/>
            <person name="Mueller S."/>
            <person name="Dessi D."/>
            <person name="Fiori P.L."/>
            <person name="Ren Q."/>
            <person name="Paulsen I."/>
            <person name="Zhang H."/>
            <person name="Bastida-Corcuera F.D."/>
            <person name="Simoes-Barbosa A."/>
            <person name="Brown M.T."/>
            <person name="Hayes R.D."/>
            <person name="Mukherjee M."/>
            <person name="Okumura C.Y."/>
            <person name="Schneider R."/>
            <person name="Smith A.J."/>
            <person name="Vanacova S."/>
            <person name="Villalvazo M."/>
            <person name="Haas B.J."/>
            <person name="Pertea M."/>
            <person name="Feldblyum T.V."/>
            <person name="Utterback T.R."/>
            <person name="Shu C.L."/>
            <person name="Osoegawa K."/>
            <person name="de Jong P.J."/>
            <person name="Hrdy I."/>
            <person name="Horvathova L."/>
            <person name="Zubacova Z."/>
            <person name="Dolezal P."/>
            <person name="Malik S.B."/>
            <person name="Logsdon J.M. Jr."/>
            <person name="Henze K."/>
            <person name="Gupta A."/>
            <person name="Wang C.C."/>
            <person name="Dunne R.L."/>
            <person name="Upcroft J.A."/>
            <person name="Upcroft P."/>
            <person name="White O."/>
            <person name="Salzberg S.L."/>
            <person name="Tang P."/>
            <person name="Chiu C.-H."/>
            <person name="Lee Y.-S."/>
            <person name="Embley T.M."/>
            <person name="Coombs G.H."/>
            <person name="Mottram J.C."/>
            <person name="Tachezy J."/>
            <person name="Fraser-Liggett C.M."/>
            <person name="Johnson P.J."/>
        </authorList>
    </citation>
    <scope>NUCLEOTIDE SEQUENCE [LARGE SCALE GENOMIC DNA]</scope>
    <source>
        <strain evidence="1">G3</strain>
    </source>
</reference>
<dbReference type="KEGG" id="tva:4763212"/>
<dbReference type="AlphaFoldDB" id="A2EPT5"/>
<evidence type="ECO:0000313" key="1">
    <source>
        <dbReference type="EMBL" id="EAY05346.1"/>
    </source>
</evidence>
<evidence type="ECO:0000313" key="2">
    <source>
        <dbReference type="Proteomes" id="UP000001542"/>
    </source>
</evidence>
<organism evidence="1 2">
    <name type="scientific">Trichomonas vaginalis (strain ATCC PRA-98 / G3)</name>
    <dbReference type="NCBI Taxonomy" id="412133"/>
    <lineage>
        <taxon>Eukaryota</taxon>
        <taxon>Metamonada</taxon>
        <taxon>Parabasalia</taxon>
        <taxon>Trichomonadida</taxon>
        <taxon>Trichomonadidae</taxon>
        <taxon>Trichomonas</taxon>
    </lineage>
</organism>
<proteinExistence type="predicted"/>
<reference evidence="1" key="1">
    <citation type="submission" date="2006-10" db="EMBL/GenBank/DDBJ databases">
        <authorList>
            <person name="Amadeo P."/>
            <person name="Zhao Q."/>
            <person name="Wortman J."/>
            <person name="Fraser-Liggett C."/>
            <person name="Carlton J."/>
        </authorList>
    </citation>
    <scope>NUCLEOTIDE SEQUENCE</scope>
    <source>
        <strain evidence="1">G3</strain>
    </source>
</reference>
<dbReference type="InParanoid" id="A2EPT5"/>
<accession>A2EPT5</accession>
<sequence>MFFAFTSLGISWFPVGPYIPIMNEHKRIIPRTRWVEPYFPFQEAEENIIRYPRPTRPHPIFPGPIYIQKAEKNGPFRLFPIHPLPSFQEDENGFLKKLKRHLGAGGFIYGIPFQEAEENKIRYPRPTGPHPILPGPFRPFKIDPWIFINPYKSK</sequence>
<dbReference type="EMBL" id="DS113451">
    <property type="protein sequence ID" value="EAY05346.1"/>
    <property type="molecule type" value="Genomic_DNA"/>
</dbReference>
<name>A2EPT5_TRIV3</name>